<reference evidence="2" key="1">
    <citation type="submission" date="2013-06" db="EMBL/GenBank/DDBJ databases">
        <authorList>
            <person name="Zhao Q."/>
        </authorList>
    </citation>
    <scope>NUCLEOTIDE SEQUENCE</scope>
    <source>
        <strain evidence="2">cv. W1943</strain>
    </source>
</reference>
<organism evidence="1 2">
    <name type="scientific">Oryza rufipogon</name>
    <name type="common">Brownbeard rice</name>
    <name type="synonym">Asian wild rice</name>
    <dbReference type="NCBI Taxonomy" id="4529"/>
    <lineage>
        <taxon>Eukaryota</taxon>
        <taxon>Viridiplantae</taxon>
        <taxon>Streptophyta</taxon>
        <taxon>Embryophyta</taxon>
        <taxon>Tracheophyta</taxon>
        <taxon>Spermatophyta</taxon>
        <taxon>Magnoliopsida</taxon>
        <taxon>Liliopsida</taxon>
        <taxon>Poales</taxon>
        <taxon>Poaceae</taxon>
        <taxon>BOP clade</taxon>
        <taxon>Oryzoideae</taxon>
        <taxon>Oryzeae</taxon>
        <taxon>Oryzinae</taxon>
        <taxon>Oryza</taxon>
    </lineage>
</organism>
<dbReference type="HOGENOM" id="CLU_120192_0_0_1"/>
<evidence type="ECO:0000313" key="1">
    <source>
        <dbReference type="EnsemblPlants" id="ORUFI01G07820.1"/>
    </source>
</evidence>
<dbReference type="AlphaFoldDB" id="A0A0E0MT23"/>
<evidence type="ECO:0000313" key="2">
    <source>
        <dbReference type="Proteomes" id="UP000008022"/>
    </source>
</evidence>
<accession>A0A0E0MT23</accession>
<name>A0A0E0MT23_ORYRU</name>
<reference evidence="1" key="2">
    <citation type="submission" date="2015-06" db="UniProtKB">
        <authorList>
            <consortium name="EnsemblPlants"/>
        </authorList>
    </citation>
    <scope>IDENTIFICATION</scope>
</reference>
<protein>
    <submittedName>
        <fullName evidence="1">Uncharacterized protein</fullName>
    </submittedName>
</protein>
<dbReference type="Proteomes" id="UP000008022">
    <property type="component" value="Unassembled WGS sequence"/>
</dbReference>
<dbReference type="EnsemblPlants" id="ORUFI01G07820.1">
    <property type="protein sequence ID" value="ORUFI01G07820.1"/>
    <property type="gene ID" value="ORUFI01G07820"/>
</dbReference>
<dbReference type="Gramene" id="ORUFI01G07820.1">
    <property type="protein sequence ID" value="ORUFI01G07820.1"/>
    <property type="gene ID" value="ORUFI01G07820"/>
</dbReference>
<sequence>MEEEDDDTVAVAGERWPATLEAKALLQASLPQHPFQIDAEETSGPWRMSEAVTTATTTSIFGSVAGSGSYRDRSSQTWCCLGSSLHLRRFVFLLSLADRNSIQPSRGTGDGVME</sequence>
<proteinExistence type="predicted"/>
<keyword evidence="2" id="KW-1185">Reference proteome</keyword>